<dbReference type="Proteomes" id="UP001201262">
    <property type="component" value="Unassembled WGS sequence"/>
</dbReference>
<keyword evidence="5" id="KW-1185">Reference proteome</keyword>
<gene>
    <name evidence="4" type="ORF">BGW36DRAFT_167682</name>
</gene>
<dbReference type="GO" id="GO:0000287">
    <property type="term" value="F:magnesium ion binding"/>
    <property type="evidence" value="ECO:0007669"/>
    <property type="project" value="TreeGrafter"/>
</dbReference>
<evidence type="ECO:0000256" key="2">
    <source>
        <dbReference type="SAM" id="MobiDB-lite"/>
    </source>
</evidence>
<keyword evidence="3" id="KW-1133">Transmembrane helix</keyword>
<proteinExistence type="predicted"/>
<keyword evidence="3" id="KW-0472">Membrane</keyword>
<dbReference type="GO" id="GO:0050897">
    <property type="term" value="F:cobalt ion binding"/>
    <property type="evidence" value="ECO:0007669"/>
    <property type="project" value="TreeGrafter"/>
</dbReference>
<name>A0AAD4Q092_9EURO</name>
<dbReference type="GO" id="GO:0015095">
    <property type="term" value="F:magnesium ion transmembrane transporter activity"/>
    <property type="evidence" value="ECO:0007669"/>
    <property type="project" value="TreeGrafter"/>
</dbReference>
<evidence type="ECO:0000256" key="3">
    <source>
        <dbReference type="SAM" id="Phobius"/>
    </source>
</evidence>
<evidence type="ECO:0008006" key="6">
    <source>
        <dbReference type="Google" id="ProtNLM"/>
    </source>
</evidence>
<dbReference type="SUPFAM" id="SSF143865">
    <property type="entry name" value="CorA soluble domain-like"/>
    <property type="match status" value="1"/>
</dbReference>
<evidence type="ECO:0000256" key="1">
    <source>
        <dbReference type="ARBA" id="ARBA00004651"/>
    </source>
</evidence>
<dbReference type="GeneID" id="70239908"/>
<dbReference type="RefSeq" id="XP_046072113.1">
    <property type="nucleotide sequence ID" value="XM_046209621.1"/>
</dbReference>
<dbReference type="GO" id="GO:0015087">
    <property type="term" value="F:cobalt ion transmembrane transporter activity"/>
    <property type="evidence" value="ECO:0007669"/>
    <property type="project" value="TreeGrafter"/>
</dbReference>
<comment type="subcellular location">
    <subcellularLocation>
        <location evidence="1">Cell membrane</location>
        <topology evidence="1">Multi-pass membrane protein</topology>
    </subcellularLocation>
</comment>
<organism evidence="4 5">
    <name type="scientific">Talaromyces proteolyticus</name>
    <dbReference type="NCBI Taxonomy" id="1131652"/>
    <lineage>
        <taxon>Eukaryota</taxon>
        <taxon>Fungi</taxon>
        <taxon>Dikarya</taxon>
        <taxon>Ascomycota</taxon>
        <taxon>Pezizomycotina</taxon>
        <taxon>Eurotiomycetes</taxon>
        <taxon>Eurotiomycetidae</taxon>
        <taxon>Eurotiales</taxon>
        <taxon>Trichocomaceae</taxon>
        <taxon>Talaromyces</taxon>
        <taxon>Talaromyces sect. Bacilispori</taxon>
    </lineage>
</organism>
<evidence type="ECO:0000313" key="5">
    <source>
        <dbReference type="Proteomes" id="UP001201262"/>
    </source>
</evidence>
<dbReference type="EMBL" id="JAJTJA010000006">
    <property type="protein sequence ID" value="KAH8697412.1"/>
    <property type="molecule type" value="Genomic_DNA"/>
</dbReference>
<keyword evidence="3" id="KW-0812">Transmembrane</keyword>
<protein>
    <recommendedName>
        <fullName evidence="6">ADP-ribosylation factor</fullName>
    </recommendedName>
</protein>
<dbReference type="PANTHER" id="PTHR46494">
    <property type="entry name" value="CORA FAMILY METAL ION TRANSPORTER (EUROFUNG)"/>
    <property type="match status" value="1"/>
</dbReference>
<feature type="transmembrane region" description="Helical" evidence="3">
    <location>
        <begin position="510"/>
        <end position="530"/>
    </location>
</feature>
<accession>A0AAD4Q092</accession>
<comment type="caution">
    <text evidence="4">The sequence shown here is derived from an EMBL/GenBank/DDBJ whole genome shotgun (WGS) entry which is preliminary data.</text>
</comment>
<dbReference type="GO" id="GO:0005886">
    <property type="term" value="C:plasma membrane"/>
    <property type="evidence" value="ECO:0007669"/>
    <property type="project" value="UniProtKB-SubCell"/>
</dbReference>
<dbReference type="AlphaFoldDB" id="A0AAD4Q092"/>
<evidence type="ECO:0000313" key="4">
    <source>
        <dbReference type="EMBL" id="KAH8697412.1"/>
    </source>
</evidence>
<feature type="transmembrane region" description="Helical" evidence="3">
    <location>
        <begin position="542"/>
        <end position="565"/>
    </location>
</feature>
<sequence length="600" mass="67985">METTRQAPTTVQTAAGYYKSISVNDSNLAERFSDIDDAASFQEKQKLLVNPATRNFVLDFGNEDAWCAGDLDENEFTALINEPRPRFFGTRWIHLWAPEAQKESIKILAQQYGLSYRLIKMLCTDPVPKTKSPIAEEKAYENVPSGQQDDEKATSTAKPVGNDLENAYHLKTIDPATASTETLSMSGLTFSHIINHIWHFCSVDYGPRYTCIGYNSLYAVKIGDRAISNGKGLPDGKRLWSWIILCDDGTIISLQENPFPGPYKPNVQEEQAILGAARRNIISIFSGASKYHASRFDSESLVTVRVRHFSDTEQDEASIKQEDGPSLIVYYLFDDWVSSYGLVSRREHMYGAMLEGLRKDMLQKPMVDLVDDLHWLGRRLAILKRLYQSYELVVTRILQRQRLLRDESRTRRPGHRRNMSVFSDTDNLDAHHMSLSATSFLEAYDDTAGVQLSSAAVGRFERLADRIRLYCLSEIEACLAEKETLTFLNFNLIALKDSQAVEKLTRITILLAKATILFLPISLMTGYFSIQLPDVAGPLTARAYWISFAVLMVLSILLLAVFGYASDTVEGKTIYRSVTRSFFNSSRQRSRQLMTQKRER</sequence>
<dbReference type="PANTHER" id="PTHR46494:SF1">
    <property type="entry name" value="CORA FAMILY METAL ION TRANSPORTER (EUROFUNG)"/>
    <property type="match status" value="1"/>
</dbReference>
<dbReference type="InterPro" id="IPR045861">
    <property type="entry name" value="CorA_cytoplasmic_dom"/>
</dbReference>
<reference evidence="4" key="1">
    <citation type="submission" date="2021-12" db="EMBL/GenBank/DDBJ databases">
        <title>Convergent genome expansion in fungi linked to evolution of root-endophyte symbiosis.</title>
        <authorList>
            <consortium name="DOE Joint Genome Institute"/>
            <person name="Ke Y.-H."/>
            <person name="Bonito G."/>
            <person name="Liao H.-L."/>
            <person name="Looney B."/>
            <person name="Rojas-Flechas A."/>
            <person name="Nash J."/>
            <person name="Hameed K."/>
            <person name="Schadt C."/>
            <person name="Martin F."/>
            <person name="Crous P.W."/>
            <person name="Miettinen O."/>
            <person name="Magnuson J.K."/>
            <person name="Labbe J."/>
            <person name="Jacobson D."/>
            <person name="Doktycz M.J."/>
            <person name="Veneault-Fourrey C."/>
            <person name="Kuo A."/>
            <person name="Mondo S."/>
            <person name="Calhoun S."/>
            <person name="Riley R."/>
            <person name="Ohm R."/>
            <person name="LaButti K."/>
            <person name="Andreopoulos B."/>
            <person name="Pangilinan J."/>
            <person name="Nolan M."/>
            <person name="Tritt A."/>
            <person name="Clum A."/>
            <person name="Lipzen A."/>
            <person name="Daum C."/>
            <person name="Barry K."/>
            <person name="Grigoriev I.V."/>
            <person name="Vilgalys R."/>
        </authorList>
    </citation>
    <scope>NUCLEOTIDE SEQUENCE</scope>
    <source>
        <strain evidence="4">PMI_201</strain>
    </source>
</reference>
<feature type="region of interest" description="Disordered" evidence="2">
    <location>
        <begin position="139"/>
        <end position="158"/>
    </location>
</feature>